<protein>
    <submittedName>
        <fullName evidence="8">RNA polymerase sigma factor</fullName>
    </submittedName>
</protein>
<accession>A0ABV8AN75</accession>
<sequence length="162" mass="18995">MTSSALEHILQKHHRDAYLWARQCCSFDDDQAKDVLQAVYLKILEGKAKFNEKSSAKTWLFSVIRYTAIDQFKKEKHLEPLDIGLEIPDWTEINREEPMNYEGLIQQLSPMQAQVLLMVFYHQLTLEESAEVLQISIGTARTHYDRGKKRLKQMILKTQEQI</sequence>
<reference evidence="9" key="1">
    <citation type="journal article" date="2019" name="Int. J. Syst. Evol. Microbiol.">
        <title>The Global Catalogue of Microorganisms (GCM) 10K type strain sequencing project: providing services to taxonomists for standard genome sequencing and annotation.</title>
        <authorList>
            <consortium name="The Broad Institute Genomics Platform"/>
            <consortium name="The Broad Institute Genome Sequencing Center for Infectious Disease"/>
            <person name="Wu L."/>
            <person name="Ma J."/>
        </authorList>
    </citation>
    <scope>NUCLEOTIDE SEQUENCE [LARGE SCALE GENOMIC DNA]</scope>
    <source>
        <strain evidence="9">CCUG 60523</strain>
    </source>
</reference>
<dbReference type="RefSeq" id="WP_377903906.1">
    <property type="nucleotide sequence ID" value="NZ_JBHRZS010000006.1"/>
</dbReference>
<keyword evidence="4" id="KW-0238">DNA-binding</keyword>
<evidence type="ECO:0000313" key="9">
    <source>
        <dbReference type="Proteomes" id="UP001595805"/>
    </source>
</evidence>
<dbReference type="InterPro" id="IPR039425">
    <property type="entry name" value="RNA_pol_sigma-70-like"/>
</dbReference>
<dbReference type="NCBIfam" id="TIGR02937">
    <property type="entry name" value="sigma70-ECF"/>
    <property type="match status" value="1"/>
</dbReference>
<keyword evidence="9" id="KW-1185">Reference proteome</keyword>
<dbReference type="Pfam" id="PF04542">
    <property type="entry name" value="Sigma70_r2"/>
    <property type="match status" value="1"/>
</dbReference>
<dbReference type="EMBL" id="JBHRZS010000006">
    <property type="protein sequence ID" value="MFC3879461.1"/>
    <property type="molecule type" value="Genomic_DNA"/>
</dbReference>
<dbReference type="InterPro" id="IPR013249">
    <property type="entry name" value="RNA_pol_sigma70_r4_t2"/>
</dbReference>
<comment type="similarity">
    <text evidence="1">Belongs to the sigma-70 factor family. ECF subfamily.</text>
</comment>
<keyword evidence="2" id="KW-0805">Transcription regulation</keyword>
<dbReference type="SUPFAM" id="SSF88659">
    <property type="entry name" value="Sigma3 and sigma4 domains of RNA polymerase sigma factors"/>
    <property type="match status" value="1"/>
</dbReference>
<dbReference type="InterPro" id="IPR007627">
    <property type="entry name" value="RNA_pol_sigma70_r2"/>
</dbReference>
<dbReference type="Pfam" id="PF08281">
    <property type="entry name" value="Sigma70_r4_2"/>
    <property type="match status" value="1"/>
</dbReference>
<gene>
    <name evidence="8" type="ORF">ACFOSV_04715</name>
</gene>
<evidence type="ECO:0000259" key="6">
    <source>
        <dbReference type="Pfam" id="PF04542"/>
    </source>
</evidence>
<dbReference type="InterPro" id="IPR013324">
    <property type="entry name" value="RNA_pol_sigma_r3/r4-like"/>
</dbReference>
<evidence type="ECO:0000313" key="8">
    <source>
        <dbReference type="EMBL" id="MFC3879461.1"/>
    </source>
</evidence>
<dbReference type="Gene3D" id="1.10.10.10">
    <property type="entry name" value="Winged helix-like DNA-binding domain superfamily/Winged helix DNA-binding domain"/>
    <property type="match status" value="1"/>
</dbReference>
<proteinExistence type="inferred from homology"/>
<dbReference type="Proteomes" id="UP001595805">
    <property type="component" value="Unassembled WGS sequence"/>
</dbReference>
<organism evidence="8 9">
    <name type="scientific">Algoriphagus namhaensis</name>
    <dbReference type="NCBI Taxonomy" id="915353"/>
    <lineage>
        <taxon>Bacteria</taxon>
        <taxon>Pseudomonadati</taxon>
        <taxon>Bacteroidota</taxon>
        <taxon>Cytophagia</taxon>
        <taxon>Cytophagales</taxon>
        <taxon>Cyclobacteriaceae</taxon>
        <taxon>Algoriphagus</taxon>
    </lineage>
</organism>
<dbReference type="PANTHER" id="PTHR43133">
    <property type="entry name" value="RNA POLYMERASE ECF-TYPE SIGMA FACTO"/>
    <property type="match status" value="1"/>
</dbReference>
<evidence type="ECO:0000256" key="5">
    <source>
        <dbReference type="ARBA" id="ARBA00023163"/>
    </source>
</evidence>
<feature type="domain" description="RNA polymerase sigma factor 70 region 4 type 2" evidence="7">
    <location>
        <begin position="102"/>
        <end position="151"/>
    </location>
</feature>
<keyword evidence="5" id="KW-0804">Transcription</keyword>
<evidence type="ECO:0000259" key="7">
    <source>
        <dbReference type="Pfam" id="PF08281"/>
    </source>
</evidence>
<comment type="caution">
    <text evidence="8">The sequence shown here is derived from an EMBL/GenBank/DDBJ whole genome shotgun (WGS) entry which is preliminary data.</text>
</comment>
<dbReference type="SUPFAM" id="SSF88946">
    <property type="entry name" value="Sigma2 domain of RNA polymerase sigma factors"/>
    <property type="match status" value="1"/>
</dbReference>
<name>A0ABV8AN75_9BACT</name>
<evidence type="ECO:0000256" key="1">
    <source>
        <dbReference type="ARBA" id="ARBA00010641"/>
    </source>
</evidence>
<evidence type="ECO:0000256" key="2">
    <source>
        <dbReference type="ARBA" id="ARBA00023015"/>
    </source>
</evidence>
<dbReference type="Gene3D" id="1.10.1740.10">
    <property type="match status" value="1"/>
</dbReference>
<keyword evidence="3" id="KW-0731">Sigma factor</keyword>
<evidence type="ECO:0000256" key="4">
    <source>
        <dbReference type="ARBA" id="ARBA00023125"/>
    </source>
</evidence>
<feature type="domain" description="RNA polymerase sigma-70 region 2" evidence="6">
    <location>
        <begin position="11"/>
        <end position="76"/>
    </location>
</feature>
<dbReference type="InterPro" id="IPR013325">
    <property type="entry name" value="RNA_pol_sigma_r2"/>
</dbReference>
<dbReference type="InterPro" id="IPR036388">
    <property type="entry name" value="WH-like_DNA-bd_sf"/>
</dbReference>
<dbReference type="InterPro" id="IPR014284">
    <property type="entry name" value="RNA_pol_sigma-70_dom"/>
</dbReference>
<dbReference type="PANTHER" id="PTHR43133:SF8">
    <property type="entry name" value="RNA POLYMERASE SIGMA FACTOR HI_1459-RELATED"/>
    <property type="match status" value="1"/>
</dbReference>
<evidence type="ECO:0000256" key="3">
    <source>
        <dbReference type="ARBA" id="ARBA00023082"/>
    </source>
</evidence>